<evidence type="ECO:0000313" key="2">
    <source>
        <dbReference type="EMBL" id="ETS81191.1"/>
    </source>
</evidence>
<organism evidence="2 3">
    <name type="scientific">Pestalotiopsis fici (strain W106-1 / CGMCC3.15140)</name>
    <dbReference type="NCBI Taxonomy" id="1229662"/>
    <lineage>
        <taxon>Eukaryota</taxon>
        <taxon>Fungi</taxon>
        <taxon>Dikarya</taxon>
        <taxon>Ascomycota</taxon>
        <taxon>Pezizomycotina</taxon>
        <taxon>Sordariomycetes</taxon>
        <taxon>Xylariomycetidae</taxon>
        <taxon>Amphisphaeriales</taxon>
        <taxon>Sporocadaceae</taxon>
        <taxon>Pestalotiopsis</taxon>
    </lineage>
</organism>
<dbReference type="HOGENOM" id="CLU_048127_1_1_1"/>
<name>W3X7P3_PESFW</name>
<dbReference type="PANTHER" id="PTHR21521:SF0">
    <property type="entry name" value="AMUN, ISOFORM A"/>
    <property type="match status" value="1"/>
</dbReference>
<reference evidence="3" key="1">
    <citation type="journal article" date="2015" name="BMC Genomics">
        <title>Genomic and transcriptomic analysis of the endophytic fungus Pestalotiopsis fici reveals its lifestyle and high potential for synthesis of natural products.</title>
        <authorList>
            <person name="Wang X."/>
            <person name="Zhang X."/>
            <person name="Liu L."/>
            <person name="Xiang M."/>
            <person name="Wang W."/>
            <person name="Sun X."/>
            <person name="Che Y."/>
            <person name="Guo L."/>
            <person name="Liu G."/>
            <person name="Guo L."/>
            <person name="Wang C."/>
            <person name="Yin W.B."/>
            <person name="Stadler M."/>
            <person name="Zhang X."/>
            <person name="Liu X."/>
        </authorList>
    </citation>
    <scope>NUCLEOTIDE SEQUENCE [LARGE SCALE GENOMIC DNA]</scope>
    <source>
        <strain evidence="3">W106-1 / CGMCC3.15140</strain>
    </source>
</reference>
<feature type="region of interest" description="Disordered" evidence="1">
    <location>
        <begin position="214"/>
        <end position="267"/>
    </location>
</feature>
<dbReference type="KEGG" id="pfy:PFICI_06193"/>
<dbReference type="STRING" id="1229662.W3X7P3"/>
<gene>
    <name evidence="2" type="ORF">PFICI_06193</name>
</gene>
<proteinExistence type="predicted"/>
<evidence type="ECO:0000256" key="1">
    <source>
        <dbReference type="SAM" id="MobiDB-lite"/>
    </source>
</evidence>
<keyword evidence="3" id="KW-1185">Reference proteome</keyword>
<sequence>MTKNQPRPEDISGDDFQDLLNKYPALIESISTTKAGQKTLSELDEFRYEKAPEQFRSQSPKRTMTHDDVKTLVDWKLRHGKFRPTLMKLVSSNDGGTVADTIQQAMGAYWDEGQDASAALAAICKLKGIGPATASLLLSVHDPERVIFFSDEAFWWLCCSGQKAPIKYNPKEYAELNQAAQALVQRLNVSATAVEKVAYVIMKDEALPLTAVEKPKVTKKAPSGKTPAESKTVDEVGSRRSSTKRKKEPRRDSPERPVRRSKRGKET</sequence>
<evidence type="ECO:0000313" key="3">
    <source>
        <dbReference type="Proteomes" id="UP000030651"/>
    </source>
</evidence>
<dbReference type="RefSeq" id="XP_007832965.1">
    <property type="nucleotide sequence ID" value="XM_007834774.1"/>
</dbReference>
<dbReference type="OMA" id="NAKEYRM"/>
<dbReference type="OrthoDB" id="8249012at2759"/>
<dbReference type="EMBL" id="KI912112">
    <property type="protein sequence ID" value="ETS81191.1"/>
    <property type="molecule type" value="Genomic_DNA"/>
</dbReference>
<dbReference type="AlphaFoldDB" id="W3X7P3"/>
<dbReference type="Proteomes" id="UP000030651">
    <property type="component" value="Unassembled WGS sequence"/>
</dbReference>
<feature type="compositionally biased region" description="Basic and acidic residues" evidence="1">
    <location>
        <begin position="249"/>
        <end position="267"/>
    </location>
</feature>
<dbReference type="eggNOG" id="ENOG502S729">
    <property type="taxonomic scope" value="Eukaryota"/>
</dbReference>
<accession>W3X7P3</accession>
<dbReference type="InParanoid" id="W3X7P3"/>
<protein>
    <submittedName>
        <fullName evidence="2">Uncharacterized protein</fullName>
    </submittedName>
</protein>
<dbReference type="PANTHER" id="PTHR21521">
    <property type="entry name" value="AMUN, ISOFORM A"/>
    <property type="match status" value="1"/>
</dbReference>
<dbReference type="GeneID" id="19271206"/>